<accession>A0A8J9U0R9</accession>
<dbReference type="PANTHER" id="PTHR12728:SF0">
    <property type="entry name" value="RIBOSOME PRODUCTION FACTOR 2 HOMOLOG"/>
    <property type="match status" value="1"/>
</dbReference>
<dbReference type="InterPro" id="IPR039770">
    <property type="entry name" value="Rpf2"/>
</dbReference>
<dbReference type="AlphaFoldDB" id="A0A8J9U0R9"/>
<dbReference type="PROSITE" id="PS50833">
    <property type="entry name" value="BRIX"/>
    <property type="match status" value="1"/>
</dbReference>
<feature type="region of interest" description="Disordered" evidence="5">
    <location>
        <begin position="266"/>
        <end position="288"/>
    </location>
</feature>
<evidence type="ECO:0000256" key="3">
    <source>
        <dbReference type="ARBA" id="ARBA00023242"/>
    </source>
</evidence>
<gene>
    <name evidence="7" type="ORF">PTTT1_LOCUS55045</name>
</gene>
<name>A0A8J9U0R9_PHATR</name>
<comment type="similarity">
    <text evidence="2 4">Belongs to the RPF2 family.</text>
</comment>
<dbReference type="InterPro" id="IPR007109">
    <property type="entry name" value="Brix"/>
</dbReference>
<evidence type="ECO:0000256" key="5">
    <source>
        <dbReference type="SAM" id="MobiDB-lite"/>
    </source>
</evidence>
<evidence type="ECO:0000313" key="7">
    <source>
        <dbReference type="EMBL" id="CAG9294551.1"/>
    </source>
</evidence>
<organism evidence="7">
    <name type="scientific">Phaeodactylum tricornutum</name>
    <name type="common">Diatom</name>
    <dbReference type="NCBI Taxonomy" id="2850"/>
    <lineage>
        <taxon>Eukaryota</taxon>
        <taxon>Sar</taxon>
        <taxon>Stramenopiles</taxon>
        <taxon>Ochrophyta</taxon>
        <taxon>Bacillariophyta</taxon>
        <taxon>Bacillariophyceae</taxon>
        <taxon>Bacillariophycidae</taxon>
        <taxon>Naviculales</taxon>
        <taxon>Phaeodactylaceae</taxon>
        <taxon>Phaeodactylum</taxon>
    </lineage>
</organism>
<evidence type="ECO:0000256" key="2">
    <source>
        <dbReference type="ARBA" id="ARBA00010782"/>
    </source>
</evidence>
<dbReference type="GO" id="GO:0019843">
    <property type="term" value="F:rRNA binding"/>
    <property type="evidence" value="ECO:0007669"/>
    <property type="project" value="UniProtKB-UniRule"/>
</dbReference>
<dbReference type="Proteomes" id="UP000836788">
    <property type="component" value="Chromosome 9"/>
</dbReference>
<evidence type="ECO:0000259" key="6">
    <source>
        <dbReference type="PROSITE" id="PS50833"/>
    </source>
</evidence>
<dbReference type="EMBL" id="OU594950">
    <property type="protein sequence ID" value="CAG9294551.1"/>
    <property type="molecule type" value="Genomic_DNA"/>
</dbReference>
<dbReference type="GO" id="GO:0005730">
    <property type="term" value="C:nucleolus"/>
    <property type="evidence" value="ECO:0007669"/>
    <property type="project" value="UniProtKB-SubCell"/>
</dbReference>
<dbReference type="OMA" id="VGLKPMF"/>
<reference evidence="7" key="1">
    <citation type="submission" date="2022-02" db="EMBL/GenBank/DDBJ databases">
        <authorList>
            <person name="Giguere J D."/>
        </authorList>
    </citation>
    <scope>NUCLEOTIDE SEQUENCE</scope>
    <source>
        <strain evidence="7">CCAP 1055/1</strain>
    </source>
</reference>
<dbReference type="SMART" id="SM00879">
    <property type="entry name" value="Brix"/>
    <property type="match status" value="1"/>
</dbReference>
<dbReference type="PANTHER" id="PTHR12728">
    <property type="entry name" value="BRIX DOMAIN CONTAINING PROTEIN"/>
    <property type="match status" value="1"/>
</dbReference>
<comment type="subcellular location">
    <subcellularLocation>
        <location evidence="1 4">Nucleus</location>
        <location evidence="1 4">Nucleolus</location>
    </subcellularLocation>
</comment>
<sequence>MAPTNNQLYKTRQLTGAKAPKAKVARYLKSTEAVLREPGKNALLLQGISCSQTMTQVLKELRAVQAPRAKLLTKKNQIVPFSTSGQQSLEFLTTKNDCALLALASHNKKRPNNLILGRTFDRTILDLCELGVLRFKSMHDYGGSVPKKRIGSKPLLLFVGDGWEQSSNLDARNLRNLLVDFYRGDVVDKLTLSGIDHAIVFTWADVASSNGIASRSLIHQRTYFVKLKKNVNSSINSSAPLPQLIPSGPDLDLVVRRSQWAESDLYQAARKQPSSAKPKKTKNHSTNMFGETIGRLHVTKQDVDGRQGRKVKALRRAEKIANVEEKAAIEAELEQEKSEMSTEFKATFGFAENQ</sequence>
<proteinExistence type="inferred from homology"/>
<dbReference type="GO" id="GO:0000027">
    <property type="term" value="P:ribosomal large subunit assembly"/>
    <property type="evidence" value="ECO:0007669"/>
    <property type="project" value="InterPro"/>
</dbReference>
<dbReference type="Pfam" id="PF04427">
    <property type="entry name" value="Brix"/>
    <property type="match status" value="1"/>
</dbReference>
<keyword evidence="3 4" id="KW-0539">Nucleus</keyword>
<feature type="domain" description="Brix" evidence="6">
    <location>
        <begin position="40"/>
        <end position="264"/>
    </location>
</feature>
<evidence type="ECO:0000256" key="1">
    <source>
        <dbReference type="ARBA" id="ARBA00004604"/>
    </source>
</evidence>
<evidence type="ECO:0000256" key="4">
    <source>
        <dbReference type="RuleBase" id="RU367086"/>
    </source>
</evidence>
<protein>
    <recommendedName>
        <fullName evidence="4">Ribosome production factor 2 homolog</fullName>
    </recommendedName>
    <alternativeName>
        <fullName evidence="4">Ribosome biogenesis protein RPF2 homolog</fullName>
    </alternativeName>
</protein>
<dbReference type="GO" id="GO:0000463">
    <property type="term" value="P:maturation of LSU-rRNA from tricistronic rRNA transcript (SSU-rRNA, 5.8S rRNA, LSU-rRNA)"/>
    <property type="evidence" value="ECO:0007669"/>
    <property type="project" value="TreeGrafter"/>
</dbReference>